<dbReference type="InterPro" id="IPR012338">
    <property type="entry name" value="Beta-lactam/transpept-like"/>
</dbReference>
<dbReference type="PANTHER" id="PTHR46825">
    <property type="entry name" value="D-ALANYL-D-ALANINE-CARBOXYPEPTIDASE/ENDOPEPTIDASE AMPH"/>
    <property type="match status" value="1"/>
</dbReference>
<dbReference type="Gene3D" id="3.40.710.10">
    <property type="entry name" value="DD-peptidase/beta-lactamase superfamily"/>
    <property type="match status" value="1"/>
</dbReference>
<dbReference type="SUPFAM" id="SSF56601">
    <property type="entry name" value="beta-lactamase/transpeptidase-like"/>
    <property type="match status" value="1"/>
</dbReference>
<feature type="compositionally biased region" description="Basic and acidic residues" evidence="1">
    <location>
        <begin position="38"/>
        <end position="48"/>
    </location>
</feature>
<feature type="region of interest" description="Disordered" evidence="1">
    <location>
        <begin position="125"/>
        <end position="144"/>
    </location>
</feature>
<reference evidence="3 4" key="1">
    <citation type="submission" date="2017-03" db="EMBL/GenBank/DDBJ databases">
        <title>Draft genome sequence of Streptomyces scabrisporus NF3, endophyte isolated from Amphipterygium adstringens.</title>
        <authorList>
            <person name="Vazquez M."/>
            <person name="Ceapa C.D."/>
            <person name="Rodriguez Luna D."/>
            <person name="Sanchez Esquivel S."/>
        </authorList>
    </citation>
    <scope>NUCLEOTIDE SEQUENCE [LARGE SCALE GENOMIC DNA]</scope>
    <source>
        <strain evidence="3 4">NF3</strain>
    </source>
</reference>
<feature type="domain" description="Beta-lactamase-related" evidence="2">
    <location>
        <begin position="151"/>
        <end position="467"/>
    </location>
</feature>
<dbReference type="EMBL" id="MWQN01000003">
    <property type="protein sequence ID" value="OPC77763.1"/>
    <property type="molecule type" value="Genomic_DNA"/>
</dbReference>
<dbReference type="PANTHER" id="PTHR46825:SF8">
    <property type="entry name" value="BETA-LACTAMASE-RELATED"/>
    <property type="match status" value="1"/>
</dbReference>
<protein>
    <recommendedName>
        <fullName evidence="2">Beta-lactamase-related domain-containing protein</fullName>
    </recommendedName>
</protein>
<dbReference type="AlphaFoldDB" id="A0A1T3NLJ6"/>
<keyword evidence="4" id="KW-1185">Reference proteome</keyword>
<dbReference type="STRING" id="159449.B4N89_36360"/>
<accession>A0A1T3NLJ6</accession>
<evidence type="ECO:0000313" key="3">
    <source>
        <dbReference type="EMBL" id="OPC77763.1"/>
    </source>
</evidence>
<comment type="caution">
    <text evidence="3">The sequence shown here is derived from an EMBL/GenBank/DDBJ whole genome shotgun (WGS) entry which is preliminary data.</text>
</comment>
<gene>
    <name evidence="3" type="ORF">B4N89_36360</name>
</gene>
<dbReference type="Pfam" id="PF00144">
    <property type="entry name" value="Beta-lactamase"/>
    <property type="match status" value="1"/>
</dbReference>
<evidence type="ECO:0000256" key="1">
    <source>
        <dbReference type="SAM" id="MobiDB-lite"/>
    </source>
</evidence>
<evidence type="ECO:0000259" key="2">
    <source>
        <dbReference type="Pfam" id="PF00144"/>
    </source>
</evidence>
<feature type="region of interest" description="Disordered" evidence="1">
    <location>
        <begin position="1"/>
        <end position="97"/>
    </location>
</feature>
<name>A0A1T3NLJ6_9ACTN</name>
<sequence length="585" mass="63883">MPLETSLPTLVEREATRPHPGLRRRRDAPRVDAVFPARRRDGETAQRRDGRRLRERTIRSLPRLHDRHRSRGRPVTLPPRIPSSAKAADGTRGTPTRRTVLRGSLSAAAVAGTAGAAVVGTARAAHANDAPPGEADPAGDTSMTRHWRSRLATLAGRHEVPGAALGILVGDRIVKVATGLANADDRIEATPDTLWQIGSITKVWTATLAMRLVDEGSVDLDTPVVRYLPELRLPDPDRTRRLTLRHLLAHTSGIDGDVLPDTGRGDDCLERFTALLKDVPAVHPLGRACSYCNVGLILTGRLIERRTGTTWDAALRERVIRPLGLTRSHTLPEDVLAHRAAAGHTSGPDGRPRVDPTWIPRSSGPAGIVCSSVGDVLAFVRLHLDDGLGPDGTRLLSARAAEEMRSFRTATPNTPDNGETRGLGWARWDWNGRAVYGHDGRTQGQSSYLRVLPDARIAVVLLTNGGDAQALYHDLYREVFTDLAGVAPRPPHTPDGTKPPHDAGGYLGRYQRVGVLEEILERGGALFLRRTFTGGTPDEFELHPAGRDLYVHRLPGVRDWEPLKCFTLDGTRYVCQSDRVLPRIP</sequence>
<proteinExistence type="predicted"/>
<organism evidence="3 4">
    <name type="scientific">Embleya scabrispora</name>
    <dbReference type="NCBI Taxonomy" id="159449"/>
    <lineage>
        <taxon>Bacteria</taxon>
        <taxon>Bacillati</taxon>
        <taxon>Actinomycetota</taxon>
        <taxon>Actinomycetes</taxon>
        <taxon>Kitasatosporales</taxon>
        <taxon>Streptomycetaceae</taxon>
        <taxon>Embleya</taxon>
    </lineage>
</organism>
<dbReference type="InterPro" id="IPR050491">
    <property type="entry name" value="AmpC-like"/>
</dbReference>
<dbReference type="Proteomes" id="UP000190037">
    <property type="component" value="Unassembled WGS sequence"/>
</dbReference>
<dbReference type="InterPro" id="IPR001466">
    <property type="entry name" value="Beta-lactam-related"/>
</dbReference>
<evidence type="ECO:0000313" key="4">
    <source>
        <dbReference type="Proteomes" id="UP000190037"/>
    </source>
</evidence>